<evidence type="ECO:0000259" key="4">
    <source>
        <dbReference type="PROSITE" id="PS50977"/>
    </source>
</evidence>
<evidence type="ECO:0000256" key="1">
    <source>
        <dbReference type="ARBA" id="ARBA00022491"/>
    </source>
</evidence>
<gene>
    <name evidence="5" type="ORF">U473_08710</name>
</gene>
<dbReference type="Proteomes" id="UP000070352">
    <property type="component" value="Unassembled WGS sequence"/>
</dbReference>
<dbReference type="PANTHER" id="PTHR43479">
    <property type="entry name" value="ACREF/ENVCD OPERON REPRESSOR-RELATED"/>
    <property type="match status" value="1"/>
</dbReference>
<sequence length="202" mass="24002">MFSNEDNKSKILQIALELFSKKGLGESTVDEIVKVSETSKGTFYYYFKGKNQLFLELLETGVEFLISEMKKRTENVENSGFLYIKNNVDTQVDLFIEYPHFYKLMMSEVWHLEEIWHEEVQRIRKRYLSYIEEIFVWGQQHQYIRQDIEIELMGPALFGMIGHMSMHQLMTEKICNKGHIKRAVYSAFFNGILTRPDINIKF</sequence>
<dbReference type="GO" id="GO:0003677">
    <property type="term" value="F:DNA binding"/>
    <property type="evidence" value="ECO:0007669"/>
    <property type="project" value="UniProtKB-UniRule"/>
</dbReference>
<dbReference type="AlphaFoldDB" id="A0A135L596"/>
<dbReference type="InterPro" id="IPR001647">
    <property type="entry name" value="HTH_TetR"/>
</dbReference>
<comment type="caution">
    <text evidence="5">The sequence shown here is derived from an EMBL/GenBank/DDBJ whole genome shotgun (WGS) entry which is preliminary data.</text>
</comment>
<protein>
    <recommendedName>
        <fullName evidence="4">HTH tetR-type domain-containing protein</fullName>
    </recommendedName>
</protein>
<dbReference type="PRINTS" id="PR00455">
    <property type="entry name" value="HTHTETR"/>
</dbReference>
<proteinExistence type="predicted"/>
<dbReference type="STRING" id="1413211.U473_08710"/>
<keyword evidence="2 3" id="KW-0238">DNA-binding</keyword>
<dbReference type="Gene3D" id="1.10.357.10">
    <property type="entry name" value="Tetracycline Repressor, domain 2"/>
    <property type="match status" value="1"/>
</dbReference>
<accession>A0A135L596</accession>
<organism evidence="5 6">
    <name type="scientific">Tepidibacillus decaturensis</name>
    <dbReference type="NCBI Taxonomy" id="1413211"/>
    <lineage>
        <taxon>Bacteria</taxon>
        <taxon>Bacillati</taxon>
        <taxon>Bacillota</taxon>
        <taxon>Bacilli</taxon>
        <taxon>Bacillales</taxon>
        <taxon>Bacillaceae</taxon>
        <taxon>Tepidibacillus</taxon>
    </lineage>
</organism>
<dbReference type="SUPFAM" id="SSF48498">
    <property type="entry name" value="Tetracyclin repressor-like, C-terminal domain"/>
    <property type="match status" value="1"/>
</dbReference>
<evidence type="ECO:0000256" key="2">
    <source>
        <dbReference type="ARBA" id="ARBA00023125"/>
    </source>
</evidence>
<dbReference type="PANTHER" id="PTHR43479:SF11">
    <property type="entry name" value="ACREF_ENVCD OPERON REPRESSOR-RELATED"/>
    <property type="match status" value="1"/>
</dbReference>
<name>A0A135L596_9BACI</name>
<dbReference type="SUPFAM" id="SSF46689">
    <property type="entry name" value="Homeodomain-like"/>
    <property type="match status" value="1"/>
</dbReference>
<dbReference type="RefSeq" id="WP_068725361.1">
    <property type="nucleotide sequence ID" value="NZ_LSKU01000001.1"/>
</dbReference>
<dbReference type="PROSITE" id="PS50977">
    <property type="entry name" value="HTH_TETR_2"/>
    <property type="match status" value="1"/>
</dbReference>
<dbReference type="OrthoDB" id="9814200at2"/>
<feature type="DNA-binding region" description="H-T-H motif" evidence="3">
    <location>
        <begin position="28"/>
        <end position="47"/>
    </location>
</feature>
<feature type="domain" description="HTH tetR-type" evidence="4">
    <location>
        <begin position="5"/>
        <end position="65"/>
    </location>
</feature>
<dbReference type="Gene3D" id="1.10.10.60">
    <property type="entry name" value="Homeodomain-like"/>
    <property type="match status" value="1"/>
</dbReference>
<dbReference type="Pfam" id="PF00440">
    <property type="entry name" value="TetR_N"/>
    <property type="match status" value="1"/>
</dbReference>
<reference evidence="5 6" key="1">
    <citation type="submission" date="2016-02" db="EMBL/GenBank/DDBJ databases">
        <title>Draft Genome for Tepidibacillus decaturensis nov. sp. Strain Z9, an Anaerobic, Moderately Thermophilic and Heterotrophic Bacterium from Deep Subsurface of the Illinois Basin, USA.</title>
        <authorList>
            <person name="Dong Y."/>
            <person name="Chang J.Y."/>
            <person name="Sanford R."/>
            <person name="Fouke B.W."/>
        </authorList>
    </citation>
    <scope>NUCLEOTIDE SEQUENCE [LARGE SCALE GENOMIC DNA]</scope>
    <source>
        <strain evidence="5 6">Z9</strain>
    </source>
</reference>
<dbReference type="InterPro" id="IPR036271">
    <property type="entry name" value="Tet_transcr_reg_TetR-rel_C_sf"/>
</dbReference>
<dbReference type="EMBL" id="LSKU01000001">
    <property type="protein sequence ID" value="KXG44077.1"/>
    <property type="molecule type" value="Genomic_DNA"/>
</dbReference>
<keyword evidence="1" id="KW-0678">Repressor</keyword>
<evidence type="ECO:0000313" key="5">
    <source>
        <dbReference type="EMBL" id="KXG44077.1"/>
    </source>
</evidence>
<keyword evidence="6" id="KW-1185">Reference proteome</keyword>
<evidence type="ECO:0000313" key="6">
    <source>
        <dbReference type="Proteomes" id="UP000070352"/>
    </source>
</evidence>
<dbReference type="InterPro" id="IPR009057">
    <property type="entry name" value="Homeodomain-like_sf"/>
</dbReference>
<dbReference type="InterPro" id="IPR050624">
    <property type="entry name" value="HTH-type_Tx_Regulator"/>
</dbReference>
<evidence type="ECO:0000256" key="3">
    <source>
        <dbReference type="PROSITE-ProRule" id="PRU00335"/>
    </source>
</evidence>